<evidence type="ECO:0000313" key="1">
    <source>
        <dbReference type="EMBL" id="EIC28632.1"/>
    </source>
</evidence>
<dbReference type="AlphaFoldDB" id="H8GQX3"/>
<dbReference type="Proteomes" id="UP000005090">
    <property type="component" value="Chromosome"/>
</dbReference>
<keyword evidence="2" id="KW-1185">Reference proteome</keyword>
<dbReference type="STRING" id="686340.Metal_0801"/>
<evidence type="ECO:0000313" key="2">
    <source>
        <dbReference type="Proteomes" id="UP000005090"/>
    </source>
</evidence>
<name>H8GQX3_METAL</name>
<dbReference type="EMBL" id="CM001475">
    <property type="protein sequence ID" value="EIC28632.1"/>
    <property type="molecule type" value="Genomic_DNA"/>
</dbReference>
<organism evidence="1 2">
    <name type="scientific">Methylomicrobium album BG8</name>
    <dbReference type="NCBI Taxonomy" id="686340"/>
    <lineage>
        <taxon>Bacteria</taxon>
        <taxon>Pseudomonadati</taxon>
        <taxon>Pseudomonadota</taxon>
        <taxon>Gammaproteobacteria</taxon>
        <taxon>Methylococcales</taxon>
        <taxon>Methylococcaceae</taxon>
        <taxon>Methylomicrobium</taxon>
    </lineage>
</organism>
<gene>
    <name evidence="1" type="ORF">Metal_0801</name>
</gene>
<protein>
    <submittedName>
        <fullName evidence="1">Uncharacterized protein</fullName>
    </submittedName>
</protein>
<accession>H8GQX3</accession>
<proteinExistence type="predicted"/>
<sequence>MPPIGSRSKIVKRPMIHYHDELPNDTAIDPRRKPNRFTEFLQDYRPIDDRKILNSIGNT</sequence>
<dbReference type="HOGENOM" id="CLU_2955227_0_0_6"/>
<reference evidence="1 2" key="1">
    <citation type="journal article" date="2013" name="Genome Announc.">
        <title>Genome Sequence of the Obligate Gammaproteobacterial Methanotroph Methylomicrobium album Strain BG8.</title>
        <authorList>
            <person name="Kits K.D."/>
            <person name="Kalyuzhnaya M.G."/>
            <person name="Klotz M.G."/>
            <person name="Jetten M.S."/>
            <person name="Op den Camp H.J."/>
            <person name="Vuilleumier S."/>
            <person name="Bringel F."/>
            <person name="Dispirito A.A."/>
            <person name="Murrell J.C."/>
            <person name="Bruce D."/>
            <person name="Cheng J.F."/>
            <person name="Copeland A."/>
            <person name="Goodwin L."/>
            <person name="Hauser L."/>
            <person name="Lajus A."/>
            <person name="Land M.L."/>
            <person name="Lapidus A."/>
            <person name="Lucas S."/>
            <person name="Medigue C."/>
            <person name="Pitluck S."/>
            <person name="Woyke T."/>
            <person name="Zeytun A."/>
            <person name="Stein L.Y."/>
        </authorList>
    </citation>
    <scope>NUCLEOTIDE SEQUENCE [LARGE SCALE GENOMIC DNA]</scope>
    <source>
        <strain evidence="1 2">BG8</strain>
    </source>
</reference>